<dbReference type="EMBL" id="OD003475">
    <property type="protein sequence ID" value="CAD7407951.1"/>
    <property type="molecule type" value="Genomic_DNA"/>
</dbReference>
<protein>
    <submittedName>
        <fullName evidence="2">Uncharacterized protein</fullName>
    </submittedName>
</protein>
<gene>
    <name evidence="2" type="ORF">TPSB3V08_LOCUS6131</name>
</gene>
<organism evidence="2">
    <name type="scientific">Timema poppense</name>
    <name type="common">Walking stick</name>
    <dbReference type="NCBI Taxonomy" id="170557"/>
    <lineage>
        <taxon>Eukaryota</taxon>
        <taxon>Metazoa</taxon>
        <taxon>Ecdysozoa</taxon>
        <taxon>Arthropoda</taxon>
        <taxon>Hexapoda</taxon>
        <taxon>Insecta</taxon>
        <taxon>Pterygota</taxon>
        <taxon>Neoptera</taxon>
        <taxon>Polyneoptera</taxon>
        <taxon>Phasmatodea</taxon>
        <taxon>Timematodea</taxon>
        <taxon>Timematoidea</taxon>
        <taxon>Timematidae</taxon>
        <taxon>Timema</taxon>
    </lineage>
</organism>
<sequence>MDEAFEIVAWSPRTMNSQLVFLMVLMLTLALIQGTWSAPYPQWIDFGNLLRSLENVAFPWLTPTGK</sequence>
<proteinExistence type="predicted"/>
<feature type="signal peptide" evidence="1">
    <location>
        <begin position="1"/>
        <end position="37"/>
    </location>
</feature>
<evidence type="ECO:0000313" key="2">
    <source>
        <dbReference type="EMBL" id="CAD7407951.1"/>
    </source>
</evidence>
<name>A0A7R9D4G7_TIMPO</name>
<feature type="chain" id="PRO_5031269808" evidence="1">
    <location>
        <begin position="38"/>
        <end position="66"/>
    </location>
</feature>
<keyword evidence="1" id="KW-0732">Signal</keyword>
<evidence type="ECO:0000256" key="1">
    <source>
        <dbReference type="SAM" id="SignalP"/>
    </source>
</evidence>
<dbReference type="AlphaFoldDB" id="A0A7R9D4G7"/>
<accession>A0A7R9D4G7</accession>
<reference evidence="2" key="1">
    <citation type="submission" date="2020-11" db="EMBL/GenBank/DDBJ databases">
        <authorList>
            <person name="Tran Van P."/>
        </authorList>
    </citation>
    <scope>NUCLEOTIDE SEQUENCE</scope>
</reference>